<organism evidence="1 2">
    <name type="scientific">Rhizorhapis suberifaciens</name>
    <name type="common">corky root of lettuce</name>
    <dbReference type="NCBI Taxonomy" id="13656"/>
    <lineage>
        <taxon>Bacteria</taxon>
        <taxon>Pseudomonadati</taxon>
        <taxon>Pseudomonadota</taxon>
        <taxon>Alphaproteobacteria</taxon>
        <taxon>Sphingomonadales</taxon>
        <taxon>Sphingomonadaceae</taxon>
        <taxon>Rhizorhapis</taxon>
    </lineage>
</organism>
<evidence type="ECO:0000313" key="1">
    <source>
        <dbReference type="EMBL" id="MBB4641734.1"/>
    </source>
</evidence>
<evidence type="ECO:0008006" key="3">
    <source>
        <dbReference type="Google" id="ProtNLM"/>
    </source>
</evidence>
<sequence length="132" mass="14347">MSGAVMAVQKAAVAAMRAHAPLANAVSGIFDGPPAGACFPYVAMAESPSVDWSHKSGRGREIRLAVTVWDDGNRAARLHALMREMEAAIERMATGLDGWRVVTLNFWRSRVVRDANAPWAGLVEYRVRVLEA</sequence>
<name>A0A840HWE4_9SPHN</name>
<protein>
    <recommendedName>
        <fullName evidence="3">DUF3168 domain-containing protein</fullName>
    </recommendedName>
</protein>
<gene>
    <name evidence="1" type="ORF">HNQ99_002047</name>
</gene>
<dbReference type="EMBL" id="JACHOV010000007">
    <property type="protein sequence ID" value="MBB4641734.1"/>
    <property type="molecule type" value="Genomic_DNA"/>
</dbReference>
<proteinExistence type="predicted"/>
<keyword evidence="2" id="KW-1185">Reference proteome</keyword>
<accession>A0A840HWE4</accession>
<dbReference type="Proteomes" id="UP000575068">
    <property type="component" value="Unassembled WGS sequence"/>
</dbReference>
<reference evidence="1 2" key="1">
    <citation type="submission" date="2020-08" db="EMBL/GenBank/DDBJ databases">
        <title>Genomic Encyclopedia of Type Strains, Phase IV (KMG-IV): sequencing the most valuable type-strain genomes for metagenomic binning, comparative biology and taxonomic classification.</title>
        <authorList>
            <person name="Goeker M."/>
        </authorList>
    </citation>
    <scope>NUCLEOTIDE SEQUENCE [LARGE SCALE GENOMIC DNA]</scope>
    <source>
        <strain evidence="1 2">DSM 7465</strain>
    </source>
</reference>
<dbReference type="AlphaFoldDB" id="A0A840HWE4"/>
<dbReference type="InterPro" id="IPR021508">
    <property type="entry name" value="Gp17-like"/>
</dbReference>
<dbReference type="InterPro" id="IPR053745">
    <property type="entry name" value="Viral_Tail_Comp_sf"/>
</dbReference>
<dbReference type="RefSeq" id="WP_184475528.1">
    <property type="nucleotide sequence ID" value="NZ_JACHOV010000007.1"/>
</dbReference>
<comment type="caution">
    <text evidence="1">The sequence shown here is derived from an EMBL/GenBank/DDBJ whole genome shotgun (WGS) entry which is preliminary data.</text>
</comment>
<dbReference type="Pfam" id="PF11367">
    <property type="entry name" value="Tail_completion_gp17"/>
    <property type="match status" value="1"/>
</dbReference>
<evidence type="ECO:0000313" key="2">
    <source>
        <dbReference type="Proteomes" id="UP000575068"/>
    </source>
</evidence>
<dbReference type="Gene3D" id="3.30.2000.30">
    <property type="match status" value="1"/>
</dbReference>